<dbReference type="Pfam" id="PF11540">
    <property type="entry name" value="Dynein_IC2"/>
    <property type="match status" value="1"/>
</dbReference>
<dbReference type="Proteomes" id="UP000663829">
    <property type="component" value="Unassembled WGS sequence"/>
</dbReference>
<gene>
    <name evidence="9" type="ORF">GPM918_LOCUS4252</name>
    <name evidence="8" type="ORF">OVA965_LOCUS2655</name>
    <name evidence="11" type="ORF">SRO942_LOCUS4253</name>
    <name evidence="10" type="ORF">TMI583_LOCUS2654</name>
</gene>
<evidence type="ECO:0000256" key="2">
    <source>
        <dbReference type="ARBA" id="ARBA00011059"/>
    </source>
</evidence>
<keyword evidence="12" id="KW-1185">Reference proteome</keyword>
<feature type="compositionally biased region" description="Low complexity" evidence="7">
    <location>
        <begin position="193"/>
        <end position="204"/>
    </location>
</feature>
<dbReference type="PANTHER" id="PTHR12442">
    <property type="entry name" value="DYNEIN INTERMEDIATE CHAIN"/>
    <property type="match status" value="1"/>
</dbReference>
<evidence type="ECO:0000256" key="1">
    <source>
        <dbReference type="ARBA" id="ARBA00004245"/>
    </source>
</evidence>
<dbReference type="EMBL" id="CAJNOK010000584">
    <property type="protein sequence ID" value="CAF0762922.1"/>
    <property type="molecule type" value="Genomic_DNA"/>
</dbReference>
<evidence type="ECO:0000313" key="11">
    <source>
        <dbReference type="EMBL" id="CAF3601315.1"/>
    </source>
</evidence>
<dbReference type="Pfam" id="PF00400">
    <property type="entry name" value="WD40"/>
    <property type="match status" value="1"/>
</dbReference>
<comment type="subcellular location">
    <subcellularLocation>
        <location evidence="1">Cytoplasm</location>
        <location evidence="1">Cytoskeleton</location>
    </subcellularLocation>
</comment>
<feature type="compositionally biased region" description="Low complexity" evidence="7">
    <location>
        <begin position="34"/>
        <end position="50"/>
    </location>
</feature>
<dbReference type="InterPro" id="IPR050687">
    <property type="entry name" value="Dynein_IC"/>
</dbReference>
<evidence type="ECO:0000313" key="12">
    <source>
        <dbReference type="Proteomes" id="UP000663829"/>
    </source>
</evidence>
<feature type="region of interest" description="Disordered" evidence="7">
    <location>
        <begin position="179"/>
        <end position="213"/>
    </location>
</feature>
<dbReference type="GO" id="GO:0045503">
    <property type="term" value="F:dynein light chain binding"/>
    <property type="evidence" value="ECO:0007669"/>
    <property type="project" value="TreeGrafter"/>
</dbReference>
<dbReference type="InterPro" id="IPR036322">
    <property type="entry name" value="WD40_repeat_dom_sf"/>
</dbReference>
<dbReference type="PANTHER" id="PTHR12442:SF22">
    <property type="entry name" value="CYTOPLASMIC DYNEIN 1 INTERMEDIATE CHAIN-RELATED"/>
    <property type="match status" value="1"/>
</dbReference>
<comment type="similarity">
    <text evidence="2">Belongs to the dynein intermediate chain family.</text>
</comment>
<organism evidence="9 12">
    <name type="scientific">Didymodactylos carnosus</name>
    <dbReference type="NCBI Taxonomy" id="1234261"/>
    <lineage>
        <taxon>Eukaryota</taxon>
        <taxon>Metazoa</taxon>
        <taxon>Spiralia</taxon>
        <taxon>Gnathifera</taxon>
        <taxon>Rotifera</taxon>
        <taxon>Eurotatoria</taxon>
        <taxon>Bdelloidea</taxon>
        <taxon>Philodinida</taxon>
        <taxon>Philodinidae</taxon>
        <taxon>Didymodactylos</taxon>
    </lineage>
</organism>
<dbReference type="InterPro" id="IPR025956">
    <property type="entry name" value="DYNC1I1/DYNC1I2"/>
</dbReference>
<evidence type="ECO:0000256" key="6">
    <source>
        <dbReference type="ARBA" id="ARBA00023212"/>
    </source>
</evidence>
<dbReference type="InterPro" id="IPR001680">
    <property type="entry name" value="WD40_rpt"/>
</dbReference>
<dbReference type="GO" id="GO:0045504">
    <property type="term" value="F:dynein heavy chain binding"/>
    <property type="evidence" value="ECO:0007669"/>
    <property type="project" value="TreeGrafter"/>
</dbReference>
<dbReference type="Proteomes" id="UP000682733">
    <property type="component" value="Unassembled WGS sequence"/>
</dbReference>
<reference evidence="9" key="1">
    <citation type="submission" date="2021-02" db="EMBL/GenBank/DDBJ databases">
        <authorList>
            <person name="Nowell W R."/>
        </authorList>
    </citation>
    <scope>NUCLEOTIDE SEQUENCE</scope>
</reference>
<dbReference type="Gene3D" id="2.130.10.10">
    <property type="entry name" value="YVTN repeat-like/Quinoprotein amine dehydrogenase"/>
    <property type="match status" value="2"/>
</dbReference>
<feature type="region of interest" description="Disordered" evidence="7">
    <location>
        <begin position="68"/>
        <end position="96"/>
    </location>
</feature>
<dbReference type="EMBL" id="CAJNOQ010000565">
    <property type="protein sequence ID" value="CAF0815260.1"/>
    <property type="molecule type" value="Genomic_DNA"/>
</dbReference>
<dbReference type="GO" id="GO:0005868">
    <property type="term" value="C:cytoplasmic dynein complex"/>
    <property type="evidence" value="ECO:0007669"/>
    <property type="project" value="InterPro"/>
</dbReference>
<evidence type="ECO:0000256" key="7">
    <source>
        <dbReference type="SAM" id="MobiDB-lite"/>
    </source>
</evidence>
<name>A0A813TWS8_9BILA</name>
<dbReference type="Proteomes" id="UP000677228">
    <property type="component" value="Unassembled WGS sequence"/>
</dbReference>
<keyword evidence="6" id="KW-0206">Cytoskeleton</keyword>
<dbReference type="InterPro" id="IPR015943">
    <property type="entry name" value="WD40/YVTN_repeat-like_dom_sf"/>
</dbReference>
<feature type="region of interest" description="Disordered" evidence="7">
    <location>
        <begin position="19"/>
        <end position="55"/>
    </location>
</feature>
<evidence type="ECO:0000256" key="4">
    <source>
        <dbReference type="ARBA" id="ARBA00022574"/>
    </source>
</evidence>
<sequence length="627" mass="70782">MDIRSEIELKKQKLQEIRRAKLARNPPSGGGTPVDTASSIVESSSSATIDADPDSILQQVGIKPTSSAKLLSSPNVSASPSASSINQTSSSQSSTRKVCDLQIVHLSTVSVPPKELVTYSKEVQTLESGEKDPTISPTHQDNMMQWDDEFRTLNDPNRLVYVSDGDDDSMSLITNKILGIDEDGKPRSKRKQSQSQQQHLQQQKPELTDEEKEQMFKSEKFQDFFQRSARIIERTLYEIPTTQDIFKDYSGRDMIKNEKMDIGEIIKFDREFFDERWTKHRIVTCIDISTYYPELILASYSQNDESPHESDGVALVWNTKYKQKPTPEYVYNCQSWITSCCFSKFHPNIILAGTYSGQIVVWDTRTNKRTPVQRTALSASSHTHPVYCLQVIGTQNANNLISISNEGKMCSWNMEMMSQPQEIMDLTYKSKPVAATRQAFPGTDVNNFIIGSEEGQAYSGTRHGNKAGINEAYESHFGPITGVSCHNTVNGNIDFSHLFLTSSFDWSVKLWSVKETKPLYSFEVHPSVFLTVDITGRFDIWNLNNDSELPLLTTQLEGNVALNKCIWSNNGQQIVLGDDQGKLTVYDVNELLTNPKQDDWTKFGHTLQEFRRSALEAFDDHQTTHAA</sequence>
<evidence type="ECO:0000313" key="10">
    <source>
        <dbReference type="EMBL" id="CAF3542854.1"/>
    </source>
</evidence>
<keyword evidence="5" id="KW-0677">Repeat</keyword>
<dbReference type="SMART" id="SM00320">
    <property type="entry name" value="WD40"/>
    <property type="match status" value="4"/>
</dbReference>
<keyword evidence="3" id="KW-0963">Cytoplasm</keyword>
<dbReference type="EMBL" id="CAJOBC010000565">
    <property type="protein sequence ID" value="CAF3601315.1"/>
    <property type="molecule type" value="Genomic_DNA"/>
</dbReference>
<proteinExistence type="inferred from homology"/>
<evidence type="ECO:0000256" key="5">
    <source>
        <dbReference type="ARBA" id="ARBA00022737"/>
    </source>
</evidence>
<dbReference type="OrthoDB" id="4189at2759"/>
<dbReference type="EMBL" id="CAJOBA010000584">
    <property type="protein sequence ID" value="CAF3542854.1"/>
    <property type="molecule type" value="Genomic_DNA"/>
</dbReference>
<protein>
    <recommendedName>
        <fullName evidence="13">Cytoplasmic dynein intermediate chain</fullName>
    </recommendedName>
</protein>
<evidence type="ECO:0000256" key="3">
    <source>
        <dbReference type="ARBA" id="ARBA00022490"/>
    </source>
</evidence>
<dbReference type="GO" id="GO:0010970">
    <property type="term" value="P:transport along microtubule"/>
    <property type="evidence" value="ECO:0007669"/>
    <property type="project" value="TreeGrafter"/>
</dbReference>
<evidence type="ECO:0000313" key="9">
    <source>
        <dbReference type="EMBL" id="CAF0815260.1"/>
    </source>
</evidence>
<accession>A0A813TWS8</accession>
<keyword evidence="4" id="KW-0853">WD repeat</keyword>
<dbReference type="Proteomes" id="UP000681722">
    <property type="component" value="Unassembled WGS sequence"/>
</dbReference>
<comment type="caution">
    <text evidence="9">The sequence shown here is derived from an EMBL/GenBank/DDBJ whole genome shotgun (WGS) entry which is preliminary data.</text>
</comment>
<feature type="compositionally biased region" description="Low complexity" evidence="7">
    <location>
        <begin position="72"/>
        <end position="95"/>
    </location>
</feature>
<evidence type="ECO:0008006" key="13">
    <source>
        <dbReference type="Google" id="ProtNLM"/>
    </source>
</evidence>
<dbReference type="AlphaFoldDB" id="A0A813TWS8"/>
<evidence type="ECO:0000313" key="8">
    <source>
        <dbReference type="EMBL" id="CAF0762922.1"/>
    </source>
</evidence>
<dbReference type="SUPFAM" id="SSF50978">
    <property type="entry name" value="WD40 repeat-like"/>
    <property type="match status" value="1"/>
</dbReference>